<feature type="domain" description="Rab-GAP TBC" evidence="2">
    <location>
        <begin position="104"/>
        <end position="332"/>
    </location>
</feature>
<evidence type="ECO:0000313" key="4">
    <source>
        <dbReference type="Proteomes" id="UP001146793"/>
    </source>
</evidence>
<evidence type="ECO:0000256" key="1">
    <source>
        <dbReference type="SAM" id="MobiDB-lite"/>
    </source>
</evidence>
<organism evidence="3 4">
    <name type="scientific">Anaeramoeba flamelloides</name>
    <dbReference type="NCBI Taxonomy" id="1746091"/>
    <lineage>
        <taxon>Eukaryota</taxon>
        <taxon>Metamonada</taxon>
        <taxon>Anaeramoebidae</taxon>
        <taxon>Anaeramoeba</taxon>
    </lineage>
</organism>
<dbReference type="FunFam" id="1.10.8.270:FF:000028">
    <property type="entry name" value="TBC domain containing protein"/>
    <property type="match status" value="1"/>
</dbReference>
<dbReference type="FunFam" id="1.10.10.750:FF:000007">
    <property type="entry name" value="TBC1 domain family member"/>
    <property type="match status" value="1"/>
</dbReference>
<dbReference type="GO" id="GO:0005096">
    <property type="term" value="F:GTPase activator activity"/>
    <property type="evidence" value="ECO:0007669"/>
    <property type="project" value="TreeGrafter"/>
</dbReference>
<accession>A0AAV7ZGL4</accession>
<name>A0AAV7ZGL4_9EUKA</name>
<dbReference type="InterPro" id="IPR035969">
    <property type="entry name" value="Rab-GAP_TBC_sf"/>
</dbReference>
<protein>
    <submittedName>
        <fullName evidence="3">Tbc1 domain family member 22a</fullName>
    </submittedName>
</protein>
<dbReference type="PROSITE" id="PS50086">
    <property type="entry name" value="TBC_RABGAP"/>
    <property type="match status" value="1"/>
</dbReference>
<dbReference type="PANTHER" id="PTHR22957">
    <property type="entry name" value="TBC1 DOMAIN FAMILY MEMBER GTPASE-ACTIVATING PROTEIN"/>
    <property type="match status" value="1"/>
</dbReference>
<reference evidence="3" key="1">
    <citation type="submission" date="2022-08" db="EMBL/GenBank/DDBJ databases">
        <title>Novel sulphate-reducing endosymbionts in the free-living metamonad Anaeramoeba.</title>
        <authorList>
            <person name="Jerlstrom-Hultqvist J."/>
            <person name="Cepicka I."/>
            <person name="Gallot-Lavallee L."/>
            <person name="Salas-Leiva D."/>
            <person name="Curtis B.A."/>
            <person name="Zahonova K."/>
            <person name="Pipaliya S."/>
            <person name="Dacks J."/>
            <person name="Roger A.J."/>
        </authorList>
    </citation>
    <scope>NUCLEOTIDE SEQUENCE</scope>
    <source>
        <strain evidence="3">Busselton2</strain>
    </source>
</reference>
<dbReference type="Gene3D" id="1.10.10.750">
    <property type="entry name" value="Ypt/Rab-GAP domain of gyp1p, domain 1"/>
    <property type="match status" value="1"/>
</dbReference>
<feature type="compositionally biased region" description="Basic and acidic residues" evidence="1">
    <location>
        <begin position="8"/>
        <end position="26"/>
    </location>
</feature>
<dbReference type="Gene3D" id="1.10.8.270">
    <property type="entry name" value="putative rabgap domain of human tbc1 domain family member 14 like domains"/>
    <property type="match status" value="1"/>
</dbReference>
<dbReference type="PANTHER" id="PTHR22957:SF26">
    <property type="entry name" value="LD44506P"/>
    <property type="match status" value="1"/>
</dbReference>
<sequence length="402" mass="48082">MSKKKTKVEKIPEKVKEKEQEKEKPKSHSKKKINQSLSGKKTKKKNKNEKENKKKITKKSKKIEKEKEKEKIKKTISSREQKFLKVLDQEIIEIENLRSLSWSGIPKRLRSLTWKILLGYLPVNKSRRATTLERKRKEYREAVSKLIHEKIQRNKFEKNTLHQLELDLPRTCSDSKLIQNPKINNIYKQVLYIWSVRHPASGYVQGMNDLVTPFFYTFFQDYIKEEQDPEKVDVDKIPEESLLNLEADIYWCFTKLLDGIQDNYTFANPGIQRMIFDMQNFIHHIDEPLHKHLIKNDVQFLQFAFRWMNCLLTREFSSDLLVRLWDTYFAESDGFAVFHVFVCDSILVYFSKEIQKLSEQNVLVFLQKLPIYEWTEEELKIVLAQAYTWKIQYEHAQSHLKN</sequence>
<dbReference type="SUPFAM" id="SSF47923">
    <property type="entry name" value="Ypt/Rab-GAP domain of gyp1p"/>
    <property type="match status" value="2"/>
</dbReference>
<gene>
    <name evidence="3" type="ORF">M0812_15623</name>
</gene>
<feature type="region of interest" description="Disordered" evidence="1">
    <location>
        <begin position="1"/>
        <end position="71"/>
    </location>
</feature>
<dbReference type="EMBL" id="JANTQA010000032">
    <property type="protein sequence ID" value="KAJ3439590.1"/>
    <property type="molecule type" value="Genomic_DNA"/>
</dbReference>
<dbReference type="InterPro" id="IPR000195">
    <property type="entry name" value="Rab-GAP-TBC_dom"/>
</dbReference>
<dbReference type="Proteomes" id="UP001146793">
    <property type="component" value="Unassembled WGS sequence"/>
</dbReference>
<dbReference type="AlphaFoldDB" id="A0AAV7ZGL4"/>
<dbReference type="Gene3D" id="1.10.472.80">
    <property type="entry name" value="Ypt/Rab-GAP domain of gyp1p, domain 3"/>
    <property type="match status" value="1"/>
</dbReference>
<evidence type="ECO:0000313" key="3">
    <source>
        <dbReference type="EMBL" id="KAJ3439590.1"/>
    </source>
</evidence>
<comment type="caution">
    <text evidence="3">The sequence shown here is derived from an EMBL/GenBank/DDBJ whole genome shotgun (WGS) entry which is preliminary data.</text>
</comment>
<dbReference type="FunFam" id="1.10.472.80:FF:000001">
    <property type="entry name" value="TBC1 domain family member 22B"/>
    <property type="match status" value="1"/>
</dbReference>
<dbReference type="Pfam" id="PF00566">
    <property type="entry name" value="RabGAP-TBC"/>
    <property type="match status" value="1"/>
</dbReference>
<dbReference type="SMART" id="SM00164">
    <property type="entry name" value="TBC"/>
    <property type="match status" value="1"/>
</dbReference>
<evidence type="ECO:0000259" key="2">
    <source>
        <dbReference type="PROSITE" id="PS50086"/>
    </source>
</evidence>
<proteinExistence type="predicted"/>